<name>A0AAV7UYV6_PLEWA</name>
<feature type="region of interest" description="Disordered" evidence="2">
    <location>
        <begin position="48"/>
        <end position="71"/>
    </location>
</feature>
<feature type="compositionally biased region" description="Polar residues" evidence="2">
    <location>
        <begin position="48"/>
        <end position="57"/>
    </location>
</feature>
<feature type="coiled-coil region" evidence="1">
    <location>
        <begin position="235"/>
        <end position="283"/>
    </location>
</feature>
<dbReference type="Gene3D" id="3.30.70.1820">
    <property type="entry name" value="L1 transposable element, RRM domain"/>
    <property type="match status" value="1"/>
</dbReference>
<protein>
    <recommendedName>
        <fullName evidence="5">Reverse transcriptase zinc-binding domain-containing protein</fullName>
    </recommendedName>
</protein>
<dbReference type="Proteomes" id="UP001066276">
    <property type="component" value="Chromosome 2_2"/>
</dbReference>
<evidence type="ECO:0000256" key="2">
    <source>
        <dbReference type="SAM" id="MobiDB-lite"/>
    </source>
</evidence>
<feature type="region of interest" description="Disordered" evidence="2">
    <location>
        <begin position="141"/>
        <end position="164"/>
    </location>
</feature>
<dbReference type="AlphaFoldDB" id="A0AAV7UYV6"/>
<evidence type="ECO:0000313" key="4">
    <source>
        <dbReference type="Proteomes" id="UP001066276"/>
    </source>
</evidence>
<sequence length="616" mass="70095">MCSRSLPFLLKGNGCFVLTDANLGKLQVDQLNNSQDDMTLSHVEVVGQQQPQQNSSGCDGANRIDGPGEDSSYFAGTSSLKQGLMVSRDNEITQGDKFFSLSGHSSWSSNEQLDLEADRTSSELDSEVSFLALGKEIHESSKNATVRKKQRKRSEQLGLNKHSTNSLDTNGLQWEYSKGDLTLYDNTEKQPNPVSLETIYQSIMEHREESKSESRRTQLACRKMQIQIRRVAKTCSEFATRMEEVETRISHLEDEAGSQQVTREAMEKQLEDTQWKLTDLEDRLRRNHLRVLGIPEGAEGSDTHSFMVALFKEAFPDLQQWDWDREIQRAHRFPFNRAGSNPVGASGRPRAMLISLLNFQARQAVYDRARPNSRSKAKGCESTTSGMTEIPLIEAIKRGAKIGKIYTLLADLQSDDMAHQNERWTARFGMAGDWMDQSLAMADTTLLSANLKTQHYKTLVDFYYTPAKLKKWGKSSGFCTRCGEEEAEILHMFYACPMLRGILCGIEVFLKKIMGCNVQLSVMLVLLGVMDSSESMEPALYKIRRFLFLTMAIYRLCIATDWIKKEPPTFEGWRSRLLAIYNIELSLYKLKGYKKRHRGERIWAPLTKWLEMQGIT</sequence>
<keyword evidence="1" id="KW-0175">Coiled coil</keyword>
<dbReference type="InterPro" id="IPR004244">
    <property type="entry name" value="Transposase_22"/>
</dbReference>
<keyword evidence="4" id="KW-1185">Reference proteome</keyword>
<comment type="caution">
    <text evidence="3">The sequence shown here is derived from an EMBL/GenBank/DDBJ whole genome shotgun (WGS) entry which is preliminary data.</text>
</comment>
<evidence type="ECO:0000313" key="3">
    <source>
        <dbReference type="EMBL" id="KAJ1193223.1"/>
    </source>
</evidence>
<evidence type="ECO:0000256" key="1">
    <source>
        <dbReference type="SAM" id="Coils"/>
    </source>
</evidence>
<proteinExistence type="predicted"/>
<dbReference type="PANTHER" id="PTHR11505">
    <property type="entry name" value="L1 TRANSPOSABLE ELEMENT-RELATED"/>
    <property type="match status" value="1"/>
</dbReference>
<dbReference type="EMBL" id="JANPWB010000004">
    <property type="protein sequence ID" value="KAJ1193223.1"/>
    <property type="molecule type" value="Genomic_DNA"/>
</dbReference>
<gene>
    <name evidence="3" type="ORF">NDU88_002527</name>
</gene>
<accession>A0AAV7UYV6</accession>
<evidence type="ECO:0008006" key="5">
    <source>
        <dbReference type="Google" id="ProtNLM"/>
    </source>
</evidence>
<organism evidence="3 4">
    <name type="scientific">Pleurodeles waltl</name>
    <name type="common">Iberian ribbed newt</name>
    <dbReference type="NCBI Taxonomy" id="8319"/>
    <lineage>
        <taxon>Eukaryota</taxon>
        <taxon>Metazoa</taxon>
        <taxon>Chordata</taxon>
        <taxon>Craniata</taxon>
        <taxon>Vertebrata</taxon>
        <taxon>Euteleostomi</taxon>
        <taxon>Amphibia</taxon>
        <taxon>Batrachia</taxon>
        <taxon>Caudata</taxon>
        <taxon>Salamandroidea</taxon>
        <taxon>Salamandridae</taxon>
        <taxon>Pleurodelinae</taxon>
        <taxon>Pleurodeles</taxon>
    </lineage>
</organism>
<reference evidence="3" key="1">
    <citation type="journal article" date="2022" name="bioRxiv">
        <title>Sequencing and chromosome-scale assembly of the giantPleurodeles waltlgenome.</title>
        <authorList>
            <person name="Brown T."/>
            <person name="Elewa A."/>
            <person name="Iarovenko S."/>
            <person name="Subramanian E."/>
            <person name="Araus A.J."/>
            <person name="Petzold A."/>
            <person name="Susuki M."/>
            <person name="Suzuki K.-i.T."/>
            <person name="Hayashi T."/>
            <person name="Toyoda A."/>
            <person name="Oliveira C."/>
            <person name="Osipova E."/>
            <person name="Leigh N.D."/>
            <person name="Simon A."/>
            <person name="Yun M.H."/>
        </authorList>
    </citation>
    <scope>NUCLEOTIDE SEQUENCE</scope>
    <source>
        <strain evidence="3">20211129_DDA</strain>
        <tissue evidence="3">Liver</tissue>
    </source>
</reference>